<evidence type="ECO:0000256" key="10">
    <source>
        <dbReference type="ARBA" id="ARBA00023157"/>
    </source>
</evidence>
<keyword evidence="8 14" id="KW-1133">Transmembrane helix</keyword>
<gene>
    <name evidence="17" type="ORF">ANCCAN_15939</name>
</gene>
<dbReference type="FunFam" id="2.60.40.60:FF:000033">
    <property type="entry name" value="FAT atypical cadherin 1"/>
    <property type="match status" value="1"/>
</dbReference>
<feature type="domain" description="Cadherin" evidence="16">
    <location>
        <begin position="629"/>
        <end position="732"/>
    </location>
</feature>
<comment type="caution">
    <text evidence="17">The sequence shown here is derived from an EMBL/GenBank/DDBJ whole genome shotgun (WGS) entry which is preliminary data.</text>
</comment>
<evidence type="ECO:0000256" key="5">
    <source>
        <dbReference type="ARBA" id="ARBA00022737"/>
    </source>
</evidence>
<feature type="domain" description="Cadherin" evidence="16">
    <location>
        <begin position="432"/>
        <end position="527"/>
    </location>
</feature>
<proteinExistence type="predicted"/>
<feature type="compositionally biased region" description="Polar residues" evidence="13">
    <location>
        <begin position="2162"/>
        <end position="2175"/>
    </location>
</feature>
<keyword evidence="10" id="KW-1015">Disulfide bond</keyword>
<feature type="domain" description="Cadherin" evidence="16">
    <location>
        <begin position="122"/>
        <end position="221"/>
    </location>
</feature>
<dbReference type="GO" id="GO:0005886">
    <property type="term" value="C:plasma membrane"/>
    <property type="evidence" value="ECO:0007669"/>
    <property type="project" value="InterPro"/>
</dbReference>
<evidence type="ECO:0000259" key="15">
    <source>
        <dbReference type="PROSITE" id="PS50025"/>
    </source>
</evidence>
<dbReference type="PROSITE" id="PS00022">
    <property type="entry name" value="EGF_1"/>
    <property type="match status" value="2"/>
</dbReference>
<dbReference type="PROSITE" id="PS50268">
    <property type="entry name" value="CADHERIN_2"/>
    <property type="match status" value="9"/>
</dbReference>
<feature type="transmembrane region" description="Helical" evidence="14">
    <location>
        <begin position="2052"/>
        <end position="2073"/>
    </location>
</feature>
<dbReference type="SUPFAM" id="SSF49899">
    <property type="entry name" value="Concanavalin A-like lectins/glucanases"/>
    <property type="match status" value="1"/>
</dbReference>
<dbReference type="PROSITE" id="PS00232">
    <property type="entry name" value="CADHERIN_1"/>
    <property type="match status" value="6"/>
</dbReference>
<dbReference type="InterPro" id="IPR050971">
    <property type="entry name" value="Cadherin-domain_protein"/>
</dbReference>
<dbReference type="Pfam" id="PF00028">
    <property type="entry name" value="Cadherin"/>
    <property type="match status" value="8"/>
</dbReference>
<dbReference type="EMBL" id="JOJR01000420">
    <property type="protein sequence ID" value="RCN38137.1"/>
    <property type="molecule type" value="Genomic_DNA"/>
</dbReference>
<dbReference type="GO" id="GO:0007411">
    <property type="term" value="P:axon guidance"/>
    <property type="evidence" value="ECO:0007669"/>
    <property type="project" value="UniProtKB-ARBA"/>
</dbReference>
<dbReference type="Gene3D" id="2.10.25.10">
    <property type="entry name" value="Laminin"/>
    <property type="match status" value="1"/>
</dbReference>
<name>A0A368G653_ANCCA</name>
<feature type="domain" description="Cadherin" evidence="16">
    <location>
        <begin position="223"/>
        <end position="328"/>
    </location>
</feature>
<keyword evidence="18" id="KW-1185">Reference proteome</keyword>
<accession>A0A368G653</accession>
<dbReference type="CDD" id="cd00110">
    <property type="entry name" value="LamG"/>
    <property type="match status" value="1"/>
</dbReference>
<dbReference type="PRINTS" id="PR00205">
    <property type="entry name" value="CADHERIN"/>
</dbReference>
<dbReference type="InterPro" id="IPR000742">
    <property type="entry name" value="EGF"/>
</dbReference>
<feature type="domain" description="Cadherin" evidence="16">
    <location>
        <begin position="732"/>
        <end position="830"/>
    </location>
</feature>
<dbReference type="OrthoDB" id="6252479at2759"/>
<dbReference type="PANTHER" id="PTHR24025">
    <property type="entry name" value="DESMOGLEIN FAMILY MEMBER"/>
    <property type="match status" value="1"/>
</dbReference>
<feature type="domain" description="Cadherin" evidence="16">
    <location>
        <begin position="559"/>
        <end position="628"/>
    </location>
</feature>
<dbReference type="Proteomes" id="UP000252519">
    <property type="component" value="Unassembled WGS sequence"/>
</dbReference>
<dbReference type="SMART" id="SM00181">
    <property type="entry name" value="EGF"/>
    <property type="match status" value="3"/>
</dbReference>
<organism evidence="17 18">
    <name type="scientific">Ancylostoma caninum</name>
    <name type="common">Dog hookworm</name>
    <dbReference type="NCBI Taxonomy" id="29170"/>
    <lineage>
        <taxon>Eukaryota</taxon>
        <taxon>Metazoa</taxon>
        <taxon>Ecdysozoa</taxon>
        <taxon>Nematoda</taxon>
        <taxon>Chromadorea</taxon>
        <taxon>Rhabditida</taxon>
        <taxon>Rhabditina</taxon>
        <taxon>Rhabditomorpha</taxon>
        <taxon>Strongyloidea</taxon>
        <taxon>Ancylostomatidae</taxon>
        <taxon>Ancylostomatinae</taxon>
        <taxon>Ancylostoma</taxon>
    </lineage>
</organism>
<evidence type="ECO:0000256" key="1">
    <source>
        <dbReference type="ARBA" id="ARBA00004167"/>
    </source>
</evidence>
<feature type="domain" description="Cadherin" evidence="16">
    <location>
        <begin position="329"/>
        <end position="431"/>
    </location>
</feature>
<evidence type="ECO:0000313" key="17">
    <source>
        <dbReference type="EMBL" id="RCN38137.1"/>
    </source>
</evidence>
<dbReference type="PANTHER" id="PTHR24025:SF23">
    <property type="entry name" value="NEURAL-CADHERIN"/>
    <property type="match status" value="1"/>
</dbReference>
<evidence type="ECO:0000256" key="13">
    <source>
        <dbReference type="SAM" id="MobiDB-lite"/>
    </source>
</evidence>
<dbReference type="Gene3D" id="2.60.120.200">
    <property type="match status" value="1"/>
</dbReference>
<dbReference type="FunFam" id="2.60.40.60:FF:000092">
    <property type="entry name" value="Protocadherin 8"/>
    <property type="match status" value="1"/>
</dbReference>
<dbReference type="STRING" id="29170.A0A368G653"/>
<comment type="caution">
    <text evidence="12">Lacks conserved residue(s) required for the propagation of feature annotation.</text>
</comment>
<keyword evidence="7" id="KW-0130">Cell adhesion</keyword>
<dbReference type="Gene3D" id="2.60.40.60">
    <property type="entry name" value="Cadherins"/>
    <property type="match status" value="10"/>
</dbReference>
<evidence type="ECO:0000256" key="9">
    <source>
        <dbReference type="ARBA" id="ARBA00023136"/>
    </source>
</evidence>
<dbReference type="Pfam" id="PF02210">
    <property type="entry name" value="Laminin_G_2"/>
    <property type="match status" value="1"/>
</dbReference>
<dbReference type="SMART" id="SM00282">
    <property type="entry name" value="LamG"/>
    <property type="match status" value="1"/>
</dbReference>
<protein>
    <recommendedName>
        <fullName evidence="19">Cadherin domain protein</fullName>
    </recommendedName>
</protein>
<evidence type="ECO:0000256" key="6">
    <source>
        <dbReference type="ARBA" id="ARBA00022837"/>
    </source>
</evidence>
<evidence type="ECO:0000256" key="11">
    <source>
        <dbReference type="PROSITE-ProRule" id="PRU00043"/>
    </source>
</evidence>
<dbReference type="CDD" id="cd11304">
    <property type="entry name" value="Cadherin_repeat"/>
    <property type="match status" value="9"/>
</dbReference>
<dbReference type="InterPro" id="IPR020894">
    <property type="entry name" value="Cadherin_CS"/>
</dbReference>
<reference evidence="17 18" key="1">
    <citation type="submission" date="2014-10" db="EMBL/GenBank/DDBJ databases">
        <title>Draft genome of the hookworm Ancylostoma caninum.</title>
        <authorList>
            <person name="Mitreva M."/>
        </authorList>
    </citation>
    <scope>NUCLEOTIDE SEQUENCE [LARGE SCALE GENOMIC DNA]</scope>
    <source>
        <strain evidence="17 18">Baltimore</strain>
    </source>
</reference>
<feature type="region of interest" description="Disordered" evidence="13">
    <location>
        <begin position="2162"/>
        <end position="2184"/>
    </location>
</feature>
<keyword evidence="5" id="KW-0677">Repeat</keyword>
<evidence type="ECO:0000256" key="14">
    <source>
        <dbReference type="SAM" id="Phobius"/>
    </source>
</evidence>
<feature type="domain" description="Cadherin" evidence="16">
    <location>
        <begin position="16"/>
        <end position="121"/>
    </location>
</feature>
<keyword evidence="4" id="KW-0732">Signal</keyword>
<feature type="domain" description="Laminin G" evidence="15">
    <location>
        <begin position="1859"/>
        <end position="2037"/>
    </location>
</feature>
<dbReference type="GO" id="GO:0005911">
    <property type="term" value="C:cell-cell junction"/>
    <property type="evidence" value="ECO:0007669"/>
    <property type="project" value="TreeGrafter"/>
</dbReference>
<evidence type="ECO:0000256" key="4">
    <source>
        <dbReference type="ARBA" id="ARBA00022729"/>
    </source>
</evidence>
<keyword evidence="6 11" id="KW-0106">Calcium</keyword>
<dbReference type="SUPFAM" id="SSF49313">
    <property type="entry name" value="Cadherin-like"/>
    <property type="match status" value="10"/>
</dbReference>
<dbReference type="InterPro" id="IPR015919">
    <property type="entry name" value="Cadherin-like_sf"/>
</dbReference>
<evidence type="ECO:0000259" key="16">
    <source>
        <dbReference type="PROSITE" id="PS50268"/>
    </source>
</evidence>
<dbReference type="PROSITE" id="PS01186">
    <property type="entry name" value="EGF_2"/>
    <property type="match status" value="2"/>
</dbReference>
<dbReference type="PROSITE" id="PS50025">
    <property type="entry name" value="LAM_G_DOMAIN"/>
    <property type="match status" value="1"/>
</dbReference>
<sequence length="2195" mass="240864">MVTVTLLDVNDNAPEFISHSEFQVEENSRQSRVVGRVIATDPDDGLNAQISYRILPETLPWAEFIIDAVHGDIMVNKPLDYEQRSNYTFTVVAMDYGTPQLLSEQKITVFLVDINDHVPVIRSRDEVIDVEETAPRGSEITSFEVLDDDTNDSSIFEIEEGYGIFDVSPLSGQLFLATPLDFETQNEYNVTVSARNIADGAKNYASIIVRVIDTNDETPRFVAGSPVQFSVHENLPGPYPVVIGSTISEDLDGGLNGLVAYSIFKGNTSLFSINSATGDLLVLAPLDREDRAEHLLTVQAIDSGSPRLAANSEIKITVLDDNDNAPEFTQPYYIVHVRENSMIGDKVLQVKATDRDEGPNGVIRYSLLDESPFSIDRATGAIHIAGAVDRELVSEYRLRLKATDSGRYKQLSSVAILTIVIDDENDNSPIIRNRLLDIFVPNNIKIGEVVHVVDGKDSDEDSALVYNISGPDARFFRINERGEIIAKKSLEFKAYYSITVAVSDVGGLNTSASFTFYMDDYRKFPRWIDTLNSTAVTENSLVEVFTFLAESPRNSSSFITYSILSGNDDSFSIDSLSGRLSISTGLDREHRSIYRLWLAATDSDSPPKSSITSIDIVVEDENDNKPVFDKVLYTAEILENSDPQQLLCVFASDRDLGENASITYSIASGNEMDAFSIDSATGCLRTVSGLDRESISDYRLVVQATDRGSPPQSAEAIVKVKVLDEDDNAPKFSHLFHAEVTEDLKVGSPILLVSATDPDGYANHTFSIDNESDTPFSIDMHTGQISLREPLDREKNSSYRLRVRVSDGTWAVQTGAAIDILDINDNAPIFEENRYVFMVNRSQINQSIGIIRATDADEGANGVVHYRFQQDIRYLSIDVVSGDLRLISVPDRAVITVEKTSAHETIQAAQGPVLAYQMTVIIACFVIIHGIQATVIAQDNGIQPMTSSALVTVVFTPERGDSYEIAVSDYTTSGAILGKMDECCVCPHDMNVIRQFIANESYVKLDNEGNFIVVRDLPRSDDVTTDLICELQNGSAVIRRLKLELTQENEHAPQFTEKIFHFTIAENLTEGDLVGVIEATDLDVGPAGKLRYSIHATDDVPFRVLRNGTVVLAGILDYESQKRYVFNVTAIDRGLPSRNASAQVVVDLLDVDDSAPILEEPELVYAVTSTDDVICPAIFDSDTSNADLKFFAKSPNAITTATHGCIKINNTVPPVIDWIVSDQNQSIIGKVKLLDLTPTTPVIWDENVTVSENAVDGTIVATYENTIFANQKDQLSVDENEVKVTGGRGVHNEQLTIYAKSKFGRVVRSSTLTVTSSRVAPSPVFPRISYNFNISDLTPSDTVVHDFRMTVPTDCHLGLVSGNDGKAFCLSKGGSLTVCGPLKKPSYRILAEIVCGNRTTSRSEISVTVNPSTSEDVPLVGFVRENLPTAVIGQLPKDSARNFTHHIGEKRLRETFSISADGALMTLKPLKRSVRSVYSIPIVAQPTTGRPSSKRFIVFVDEDAAGRTTVQQVNATVLLTDTTAEFDLDGFSSGSPSKCQPINNDQYAVTPDCQVTIEQPIDNEALSASINNSTVEITLRTLRTRPDLQSSMLQLVLYASSSGLAQLLTELQRTYADLTFYPIAVDIVGHRTTLLMTIKDRNQNVIAANDSREIVRSYFQKDEFPHALIESLGTNLCANTTCANAGTCRQKVLWNGQSRTFSGSKSIWVVPDGKGVARCECTVGFTGRWCDDVKTCDDVTCPDGKCTAGGDCVQECEKTCKNGVCTAGVCECVPGFAGTDCSLKVFGKAVERKYKKTKANAKKQTKPRKTACSELNCGGGVCHLEHGRPSCHCSGRFEAQDCSYGSHVASMTKGFITLTPTDQLQTELALNYSPLANQEFCNGSQSISIDFRTRKSHGVIVALSYEAEFAVIEVHSSVVRYRVFDSYRTPIEITLSGQTVDDDNWHQVVLELSEDRKTITFKVDGIGKQAVSRVVLPSILSPDLRRLQLGINGLRGQFSGCLRRLVINGYLQPLNNVESSLDEFFTRKVSGDVSPECHVGSAPLAVFQKPGVLASILCVGVLIAAVLVVFIVARLLKRRHSETENTWQRSGEIDAYAMHKQRSATGQGHINHAMTSSVEGPIYASADGYETPIHHGHHREIKPSYKPRRTVADVVLAVRSNPPTTDQYSCSSGSDSIEPEPPRPAQRMYRSVAYF</sequence>
<evidence type="ECO:0000256" key="12">
    <source>
        <dbReference type="PROSITE-ProRule" id="PRU00122"/>
    </source>
</evidence>
<evidence type="ECO:0008006" key="19">
    <source>
        <dbReference type="Google" id="ProtNLM"/>
    </source>
</evidence>
<dbReference type="InterPro" id="IPR013320">
    <property type="entry name" value="ConA-like_dom_sf"/>
</dbReference>
<keyword evidence="2" id="KW-0245">EGF-like domain</keyword>
<evidence type="ECO:0000256" key="2">
    <source>
        <dbReference type="ARBA" id="ARBA00022536"/>
    </source>
</evidence>
<evidence type="ECO:0000313" key="18">
    <source>
        <dbReference type="Proteomes" id="UP000252519"/>
    </source>
</evidence>
<dbReference type="SMART" id="SM00112">
    <property type="entry name" value="CA"/>
    <property type="match status" value="9"/>
</dbReference>
<dbReference type="InterPro" id="IPR001791">
    <property type="entry name" value="Laminin_G"/>
</dbReference>
<dbReference type="InterPro" id="IPR002126">
    <property type="entry name" value="Cadherin-like_dom"/>
</dbReference>
<comment type="subcellular location">
    <subcellularLocation>
        <location evidence="1">Membrane</location>
        <topology evidence="1">Single-pass membrane protein</topology>
    </subcellularLocation>
</comment>
<dbReference type="GO" id="GO:0007156">
    <property type="term" value="P:homophilic cell adhesion via plasma membrane adhesion molecules"/>
    <property type="evidence" value="ECO:0007669"/>
    <property type="project" value="InterPro"/>
</dbReference>
<evidence type="ECO:0000256" key="3">
    <source>
        <dbReference type="ARBA" id="ARBA00022692"/>
    </source>
</evidence>
<evidence type="ECO:0000256" key="7">
    <source>
        <dbReference type="ARBA" id="ARBA00022889"/>
    </source>
</evidence>
<feature type="domain" description="Cadherin" evidence="16">
    <location>
        <begin position="1056"/>
        <end position="1158"/>
    </location>
</feature>
<keyword evidence="3 14" id="KW-0812">Transmembrane</keyword>
<keyword evidence="9 14" id="KW-0472">Membrane</keyword>
<dbReference type="FunFam" id="2.60.40.60:FF:000020">
    <property type="entry name" value="Dachsous cadherin-related 1b"/>
    <property type="match status" value="3"/>
</dbReference>
<evidence type="ECO:0000256" key="8">
    <source>
        <dbReference type="ARBA" id="ARBA00022989"/>
    </source>
</evidence>
<dbReference type="GO" id="GO:0005509">
    <property type="term" value="F:calcium ion binding"/>
    <property type="evidence" value="ECO:0007669"/>
    <property type="project" value="UniProtKB-UniRule"/>
</dbReference>